<sequence>MEECCANTSRKVDKDQFCRVRLPAHVLHLSTYVDLERSALLAFHRDIVFQTNYSTSMNPPRDSESDQTANRTPDPPDSQRSRAEAVIGDVQGGPVPRRIDRLTESTDIVIRAQGLPRLKNLLGRERPFFLGITDGVKTKRTQAARRKEQYVAWTFML</sequence>
<protein>
    <submittedName>
        <fullName evidence="1">Uncharacterized protein</fullName>
    </submittedName>
</protein>
<comment type="caution">
    <text evidence="1">The sequence shown here is derived from an EMBL/GenBank/DDBJ whole genome shotgun (WGS) entry which is preliminary data.</text>
</comment>
<keyword evidence="2" id="KW-1185">Reference proteome</keyword>
<proteinExistence type="predicted"/>
<reference evidence="1" key="2">
    <citation type="journal article" date="2022" name="New Phytol.">
        <title>Evolutionary transition to the ectomycorrhizal habit in the genomes of a hyperdiverse lineage of mushroom-forming fungi.</title>
        <authorList>
            <person name="Looney B."/>
            <person name="Miyauchi S."/>
            <person name="Morin E."/>
            <person name="Drula E."/>
            <person name="Courty P.E."/>
            <person name="Kohler A."/>
            <person name="Kuo A."/>
            <person name="LaButti K."/>
            <person name="Pangilinan J."/>
            <person name="Lipzen A."/>
            <person name="Riley R."/>
            <person name="Andreopoulos W."/>
            <person name="He G."/>
            <person name="Johnson J."/>
            <person name="Nolan M."/>
            <person name="Tritt A."/>
            <person name="Barry K.W."/>
            <person name="Grigoriev I.V."/>
            <person name="Nagy L.G."/>
            <person name="Hibbett D."/>
            <person name="Henrissat B."/>
            <person name="Matheny P.B."/>
            <person name="Labbe J."/>
            <person name="Martin F.M."/>
        </authorList>
    </citation>
    <scope>NUCLEOTIDE SEQUENCE</scope>
    <source>
        <strain evidence="1">FP105234-sp</strain>
    </source>
</reference>
<gene>
    <name evidence="1" type="ORF">FA95DRAFT_1411573</name>
</gene>
<evidence type="ECO:0000313" key="1">
    <source>
        <dbReference type="EMBL" id="KAI0037687.1"/>
    </source>
</evidence>
<name>A0ACB8R1D6_9AGAM</name>
<reference evidence="1" key="1">
    <citation type="submission" date="2021-02" db="EMBL/GenBank/DDBJ databases">
        <authorList>
            <consortium name="DOE Joint Genome Institute"/>
            <person name="Ahrendt S."/>
            <person name="Looney B.P."/>
            <person name="Miyauchi S."/>
            <person name="Morin E."/>
            <person name="Drula E."/>
            <person name="Courty P.E."/>
            <person name="Chicoki N."/>
            <person name="Fauchery L."/>
            <person name="Kohler A."/>
            <person name="Kuo A."/>
            <person name="Labutti K."/>
            <person name="Pangilinan J."/>
            <person name="Lipzen A."/>
            <person name="Riley R."/>
            <person name="Andreopoulos W."/>
            <person name="He G."/>
            <person name="Johnson J."/>
            <person name="Barry K.W."/>
            <person name="Grigoriev I.V."/>
            <person name="Nagy L."/>
            <person name="Hibbett D."/>
            <person name="Henrissat B."/>
            <person name="Matheny P.B."/>
            <person name="Labbe J."/>
            <person name="Martin F."/>
        </authorList>
    </citation>
    <scope>NUCLEOTIDE SEQUENCE</scope>
    <source>
        <strain evidence="1">FP105234-sp</strain>
    </source>
</reference>
<dbReference type="Proteomes" id="UP000814033">
    <property type="component" value="Unassembled WGS sequence"/>
</dbReference>
<dbReference type="EMBL" id="MU276779">
    <property type="protein sequence ID" value="KAI0037687.1"/>
    <property type="molecule type" value="Genomic_DNA"/>
</dbReference>
<feature type="non-terminal residue" evidence="1">
    <location>
        <position position="157"/>
    </location>
</feature>
<organism evidence="1 2">
    <name type="scientific">Auriscalpium vulgare</name>
    <dbReference type="NCBI Taxonomy" id="40419"/>
    <lineage>
        <taxon>Eukaryota</taxon>
        <taxon>Fungi</taxon>
        <taxon>Dikarya</taxon>
        <taxon>Basidiomycota</taxon>
        <taxon>Agaricomycotina</taxon>
        <taxon>Agaricomycetes</taxon>
        <taxon>Russulales</taxon>
        <taxon>Auriscalpiaceae</taxon>
        <taxon>Auriscalpium</taxon>
    </lineage>
</organism>
<accession>A0ACB8R1D6</accession>
<evidence type="ECO:0000313" key="2">
    <source>
        <dbReference type="Proteomes" id="UP000814033"/>
    </source>
</evidence>